<dbReference type="PROSITE" id="PS51900">
    <property type="entry name" value="CB"/>
    <property type="match status" value="1"/>
</dbReference>
<evidence type="ECO:0000313" key="5">
    <source>
        <dbReference type="Proteomes" id="UP000430146"/>
    </source>
</evidence>
<dbReference type="InterPro" id="IPR004107">
    <property type="entry name" value="Integrase_SAM-like_N"/>
</dbReference>
<dbReference type="GO" id="GO:0015074">
    <property type="term" value="P:DNA integration"/>
    <property type="evidence" value="ECO:0007669"/>
    <property type="project" value="InterPro"/>
</dbReference>
<dbReference type="Pfam" id="PF02899">
    <property type="entry name" value="Phage_int_SAM_1"/>
    <property type="match status" value="1"/>
</dbReference>
<proteinExistence type="predicted"/>
<dbReference type="RefSeq" id="WP_234897470.1">
    <property type="nucleotide sequence ID" value="NZ_CACSIP010000021.1"/>
</dbReference>
<sequence>MAGDSADGWTLHFYDFRQRFVPVDDVVPGLGDVAAWAERNGARDGTPFFLDPWGRADALVNAYWRDPLVRGRATGTLRRYALSLKVWLDFLHALGVRWDQASRSELAAFKEWRLSAENNPQHVSASSFCVDRAAIRGFYSWAAEQHGIDNPVRARVIATSWMGGGQVVLESTPSGMRRADVKWLTPQAFRLWRKPGVARFHDGGRAAGRLAGSD</sequence>
<accession>A0A5S9QVZ7</accession>
<feature type="domain" description="Core-binding (CB)" evidence="3">
    <location>
        <begin position="55"/>
        <end position="143"/>
    </location>
</feature>
<name>A0A5S9QVZ7_MYCVN</name>
<dbReference type="InterPro" id="IPR010998">
    <property type="entry name" value="Integrase_recombinase_N"/>
</dbReference>
<dbReference type="SUPFAM" id="SSF47823">
    <property type="entry name" value="lambda integrase-like, N-terminal domain"/>
    <property type="match status" value="1"/>
</dbReference>
<dbReference type="InterPro" id="IPR044068">
    <property type="entry name" value="CB"/>
</dbReference>
<evidence type="ECO:0000259" key="3">
    <source>
        <dbReference type="PROSITE" id="PS51900"/>
    </source>
</evidence>
<evidence type="ECO:0000256" key="2">
    <source>
        <dbReference type="PROSITE-ProRule" id="PRU01248"/>
    </source>
</evidence>
<dbReference type="Proteomes" id="UP000430146">
    <property type="component" value="Unassembled WGS sequence"/>
</dbReference>
<dbReference type="AlphaFoldDB" id="A0A5S9QVZ7"/>
<evidence type="ECO:0000256" key="1">
    <source>
        <dbReference type="ARBA" id="ARBA00023125"/>
    </source>
</evidence>
<evidence type="ECO:0000313" key="4">
    <source>
        <dbReference type="EMBL" id="CAA0123250.1"/>
    </source>
</evidence>
<dbReference type="GO" id="GO:0003677">
    <property type="term" value="F:DNA binding"/>
    <property type="evidence" value="ECO:0007669"/>
    <property type="project" value="UniProtKB-UniRule"/>
</dbReference>
<dbReference type="EMBL" id="CACSIP010000021">
    <property type="protein sequence ID" value="CAA0123250.1"/>
    <property type="molecule type" value="Genomic_DNA"/>
</dbReference>
<reference evidence="4 5" key="1">
    <citation type="submission" date="2019-11" db="EMBL/GenBank/DDBJ databases">
        <authorList>
            <person name="Holert J."/>
        </authorList>
    </citation>
    <scope>NUCLEOTIDE SEQUENCE [LARGE SCALE GENOMIC DNA]</scope>
    <source>
        <strain evidence="4">BC8_1</strain>
    </source>
</reference>
<dbReference type="Gene3D" id="1.10.150.130">
    <property type="match status" value="1"/>
</dbReference>
<protein>
    <recommendedName>
        <fullName evidence="3">Core-binding (CB) domain-containing protein</fullName>
    </recommendedName>
</protein>
<organism evidence="4 5">
    <name type="scientific">Mycolicibacterium vanbaalenii</name>
    <name type="common">Mycobacterium vanbaalenii</name>
    <dbReference type="NCBI Taxonomy" id="110539"/>
    <lineage>
        <taxon>Bacteria</taxon>
        <taxon>Bacillati</taxon>
        <taxon>Actinomycetota</taxon>
        <taxon>Actinomycetes</taxon>
        <taxon>Mycobacteriales</taxon>
        <taxon>Mycobacteriaceae</taxon>
        <taxon>Mycolicibacterium</taxon>
    </lineage>
</organism>
<keyword evidence="1 2" id="KW-0238">DNA-binding</keyword>
<gene>
    <name evidence="4" type="ORF">AELLOGFF_04579</name>
</gene>
<keyword evidence="5" id="KW-1185">Reference proteome</keyword>